<feature type="compositionally biased region" description="Low complexity" evidence="1">
    <location>
        <begin position="84"/>
        <end position="97"/>
    </location>
</feature>
<evidence type="ECO:0000313" key="2">
    <source>
        <dbReference type="EMBL" id="KAH8994207.1"/>
    </source>
</evidence>
<feature type="region of interest" description="Disordered" evidence="1">
    <location>
        <begin position="78"/>
        <end position="125"/>
    </location>
</feature>
<feature type="compositionally biased region" description="Pro residues" evidence="1">
    <location>
        <begin position="182"/>
        <end position="192"/>
    </location>
</feature>
<keyword evidence="3" id="KW-1185">Reference proteome</keyword>
<feature type="compositionally biased region" description="Basic and acidic residues" evidence="1">
    <location>
        <begin position="374"/>
        <end position="383"/>
    </location>
</feature>
<feature type="compositionally biased region" description="Polar residues" evidence="1">
    <location>
        <begin position="440"/>
        <end position="457"/>
    </location>
</feature>
<feature type="compositionally biased region" description="Polar residues" evidence="1">
    <location>
        <begin position="312"/>
        <end position="326"/>
    </location>
</feature>
<evidence type="ECO:0000313" key="3">
    <source>
        <dbReference type="Proteomes" id="UP001201163"/>
    </source>
</evidence>
<protein>
    <submittedName>
        <fullName evidence="2">Uncharacterized protein</fullName>
    </submittedName>
</protein>
<feature type="compositionally biased region" description="Basic and acidic residues" evidence="1">
    <location>
        <begin position="470"/>
        <end position="479"/>
    </location>
</feature>
<dbReference type="AlphaFoldDB" id="A0AAD4QF44"/>
<dbReference type="EMBL" id="JAKELL010000015">
    <property type="protein sequence ID" value="KAH8994207.1"/>
    <property type="molecule type" value="Genomic_DNA"/>
</dbReference>
<gene>
    <name evidence="2" type="ORF">EDB92DRAFT_2113427</name>
</gene>
<feature type="region of interest" description="Disordered" evidence="1">
    <location>
        <begin position="38"/>
        <end position="66"/>
    </location>
</feature>
<feature type="compositionally biased region" description="Basic residues" evidence="1">
    <location>
        <begin position="387"/>
        <end position="397"/>
    </location>
</feature>
<name>A0AAD4QF44_9AGAM</name>
<proteinExistence type="predicted"/>
<organism evidence="2 3">
    <name type="scientific">Lactarius akahatsu</name>
    <dbReference type="NCBI Taxonomy" id="416441"/>
    <lineage>
        <taxon>Eukaryota</taxon>
        <taxon>Fungi</taxon>
        <taxon>Dikarya</taxon>
        <taxon>Basidiomycota</taxon>
        <taxon>Agaricomycotina</taxon>
        <taxon>Agaricomycetes</taxon>
        <taxon>Russulales</taxon>
        <taxon>Russulaceae</taxon>
        <taxon>Lactarius</taxon>
    </lineage>
</organism>
<accession>A0AAD4QF44</accession>
<feature type="region of interest" description="Disordered" evidence="1">
    <location>
        <begin position="170"/>
        <end position="238"/>
    </location>
</feature>
<sequence length="555" mass="60997">MPWKTKWANLIRRPEAASFGEELWSDYIRKFTKTWGSGSPIPPIENTIPGPPLTPSNSGTSDCWSSAAHADPVPPCTTSPFAETLTTTPDTTISTRTYSEETQLDDTTDGLPSELDTQNPTDQHTPWPLIPLDWPTPANPISLGEHDEWATVVQRWEDNLPQYVLGPVYRSTSLPRRDPRPHTQPSPRPPWSHTPVECPQRHPADRTSPPAPHPRSTSRSVSVYTPMTNPVRPLKLRSSVSPVRSLPFSSPHTVLPAILDPVLPLHLAPQSFASPSLDSFSDDTGRSSPFSTSVATLDTRSATLSPLPRRSSFASCPRSSPLGTVSPSPPVVMEDNRPKRGVKTSTVSVSTSSNASLTRPNRRYPAIFPQRALEQPRDPDKIAAHTAPHRPRHRPRIRSPTSLGSTATPDTAPRPASQQANTPRRPDANRTTHHDLAQTPGDQQPTTTAPRSLSFDLTTPHALRRRPRTRVSDNQDRHARPGPIAPTNSAAPPNEDAGTTLHQRIEAWRSRVIAELPPCLKHPTPVVVLEGVEENIPSNFVPDPCTYPDTRSEKN</sequence>
<feature type="compositionally biased region" description="Polar residues" evidence="1">
    <location>
        <begin position="215"/>
        <end position="228"/>
    </location>
</feature>
<evidence type="ECO:0000256" key="1">
    <source>
        <dbReference type="SAM" id="MobiDB-lite"/>
    </source>
</evidence>
<feature type="compositionally biased region" description="Polar residues" evidence="1">
    <location>
        <begin position="115"/>
        <end position="124"/>
    </location>
</feature>
<feature type="region of interest" description="Disordered" evidence="1">
    <location>
        <begin position="301"/>
        <end position="498"/>
    </location>
</feature>
<feature type="compositionally biased region" description="Low complexity" evidence="1">
    <location>
        <begin position="343"/>
        <end position="353"/>
    </location>
</feature>
<comment type="caution">
    <text evidence="2">The sequence shown here is derived from an EMBL/GenBank/DDBJ whole genome shotgun (WGS) entry which is preliminary data.</text>
</comment>
<feature type="compositionally biased region" description="Basic and acidic residues" evidence="1">
    <location>
        <begin position="424"/>
        <end position="436"/>
    </location>
</feature>
<dbReference type="Proteomes" id="UP001201163">
    <property type="component" value="Unassembled WGS sequence"/>
</dbReference>
<reference evidence="2" key="1">
    <citation type="submission" date="2022-01" db="EMBL/GenBank/DDBJ databases">
        <title>Comparative genomics reveals a dynamic genome evolution in the ectomycorrhizal milk-cap (Lactarius) mushrooms.</title>
        <authorList>
            <consortium name="DOE Joint Genome Institute"/>
            <person name="Lebreton A."/>
            <person name="Tang N."/>
            <person name="Kuo A."/>
            <person name="LaButti K."/>
            <person name="Drula E."/>
            <person name="Barry K."/>
            <person name="Clum A."/>
            <person name="Lipzen A."/>
            <person name="Mousain D."/>
            <person name="Ng V."/>
            <person name="Wang R."/>
            <person name="Wang X."/>
            <person name="Dai Y."/>
            <person name="Henrissat B."/>
            <person name="Grigoriev I.V."/>
            <person name="Guerin-Laguette A."/>
            <person name="Yu F."/>
            <person name="Martin F.M."/>
        </authorList>
    </citation>
    <scope>NUCLEOTIDE SEQUENCE</scope>
    <source>
        <strain evidence="2">QP</strain>
    </source>
</reference>
<feature type="compositionally biased region" description="Polar residues" evidence="1">
    <location>
        <begin position="55"/>
        <end position="64"/>
    </location>
</feature>